<dbReference type="Pfam" id="PF14226">
    <property type="entry name" value="DIOX_N"/>
    <property type="match status" value="1"/>
</dbReference>
<reference evidence="6 7" key="1">
    <citation type="journal article" date="2020" name="Mol. Plant">
        <title>The Chromosome-Based Rubber Tree Genome Provides New Insights into Spurge Genome Evolution and Rubber Biosynthesis.</title>
        <authorList>
            <person name="Liu J."/>
            <person name="Shi C."/>
            <person name="Shi C.C."/>
            <person name="Li W."/>
            <person name="Zhang Q.J."/>
            <person name="Zhang Y."/>
            <person name="Li K."/>
            <person name="Lu H.F."/>
            <person name="Shi C."/>
            <person name="Zhu S.T."/>
            <person name="Xiao Z.Y."/>
            <person name="Nan H."/>
            <person name="Yue Y."/>
            <person name="Zhu X.G."/>
            <person name="Wu Y."/>
            <person name="Hong X.N."/>
            <person name="Fan G.Y."/>
            <person name="Tong Y."/>
            <person name="Zhang D."/>
            <person name="Mao C.L."/>
            <person name="Liu Y.L."/>
            <person name="Hao S.J."/>
            <person name="Liu W.Q."/>
            <person name="Lv M.Q."/>
            <person name="Zhang H.B."/>
            <person name="Liu Y."/>
            <person name="Hu-Tang G.R."/>
            <person name="Wang J.P."/>
            <person name="Wang J.H."/>
            <person name="Sun Y.H."/>
            <person name="Ni S.B."/>
            <person name="Chen W.B."/>
            <person name="Zhang X.C."/>
            <person name="Jiao Y.N."/>
            <person name="Eichler E.E."/>
            <person name="Li G.H."/>
            <person name="Liu X."/>
            <person name="Gao L.Z."/>
        </authorList>
    </citation>
    <scope>NUCLEOTIDE SEQUENCE [LARGE SCALE GENOMIC DNA]</scope>
    <source>
        <strain evidence="7">cv. GT1</strain>
        <tissue evidence="6">Leaf</tissue>
    </source>
</reference>
<evidence type="ECO:0000313" key="6">
    <source>
        <dbReference type="EMBL" id="KAF2291616.1"/>
    </source>
</evidence>
<dbReference type="PANTHER" id="PTHR47991">
    <property type="entry name" value="OXOGLUTARATE/IRON-DEPENDENT DIOXYGENASE"/>
    <property type="match status" value="1"/>
</dbReference>
<feature type="domain" description="Non-haem dioxygenase N-terminal" evidence="5">
    <location>
        <begin position="37"/>
        <end position="138"/>
    </location>
</feature>
<dbReference type="InterPro" id="IPR027443">
    <property type="entry name" value="IPNS-like_sf"/>
</dbReference>
<evidence type="ECO:0000259" key="4">
    <source>
        <dbReference type="Pfam" id="PF03171"/>
    </source>
</evidence>
<evidence type="ECO:0000256" key="3">
    <source>
        <dbReference type="ARBA" id="ARBA00023004"/>
    </source>
</evidence>
<evidence type="ECO:0000256" key="1">
    <source>
        <dbReference type="ARBA" id="ARBA00022723"/>
    </source>
</evidence>
<dbReference type="Proteomes" id="UP000467840">
    <property type="component" value="Chromosome 2"/>
</dbReference>
<dbReference type="GO" id="GO:0046872">
    <property type="term" value="F:metal ion binding"/>
    <property type="evidence" value="ECO:0007669"/>
    <property type="project" value="UniProtKB-KW"/>
</dbReference>
<name>A0A6A6KU98_HEVBR</name>
<organism evidence="6 7">
    <name type="scientific">Hevea brasiliensis</name>
    <name type="common">Para rubber tree</name>
    <name type="synonym">Siphonia brasiliensis</name>
    <dbReference type="NCBI Taxonomy" id="3981"/>
    <lineage>
        <taxon>Eukaryota</taxon>
        <taxon>Viridiplantae</taxon>
        <taxon>Streptophyta</taxon>
        <taxon>Embryophyta</taxon>
        <taxon>Tracheophyta</taxon>
        <taxon>Spermatophyta</taxon>
        <taxon>Magnoliopsida</taxon>
        <taxon>eudicotyledons</taxon>
        <taxon>Gunneridae</taxon>
        <taxon>Pentapetalae</taxon>
        <taxon>rosids</taxon>
        <taxon>fabids</taxon>
        <taxon>Malpighiales</taxon>
        <taxon>Euphorbiaceae</taxon>
        <taxon>Crotonoideae</taxon>
        <taxon>Micrandreae</taxon>
        <taxon>Hevea</taxon>
    </lineage>
</organism>
<evidence type="ECO:0000259" key="5">
    <source>
        <dbReference type="Pfam" id="PF14226"/>
    </source>
</evidence>
<evidence type="ECO:0000256" key="2">
    <source>
        <dbReference type="ARBA" id="ARBA00022896"/>
    </source>
</evidence>
<comment type="caution">
    <text evidence="6">The sequence shown here is derived from an EMBL/GenBank/DDBJ whole genome shotgun (WGS) entry which is preliminary data.</text>
</comment>
<dbReference type="InterPro" id="IPR050295">
    <property type="entry name" value="Plant_2OG-oxidoreductases"/>
</dbReference>
<dbReference type="GO" id="GO:0031418">
    <property type="term" value="F:L-ascorbic acid binding"/>
    <property type="evidence" value="ECO:0007669"/>
    <property type="project" value="UniProtKB-KW"/>
</dbReference>
<keyword evidence="7" id="KW-1185">Reference proteome</keyword>
<accession>A0A6A6KU98</accession>
<keyword evidence="3" id="KW-0408">Iron</keyword>
<dbReference type="Gene3D" id="2.60.120.330">
    <property type="entry name" value="B-lactam Antibiotic, Isopenicillin N Synthase, Chain"/>
    <property type="match status" value="1"/>
</dbReference>
<protein>
    <recommendedName>
        <fullName evidence="8">Fe2OG dioxygenase domain-containing protein</fullName>
    </recommendedName>
</protein>
<dbReference type="InterPro" id="IPR044861">
    <property type="entry name" value="IPNS-like_FE2OG_OXY"/>
</dbReference>
<dbReference type="Pfam" id="PF03171">
    <property type="entry name" value="2OG-FeII_Oxy"/>
    <property type="match status" value="1"/>
</dbReference>
<dbReference type="AlphaFoldDB" id="A0A6A6KU98"/>
<evidence type="ECO:0000313" key="7">
    <source>
        <dbReference type="Proteomes" id="UP000467840"/>
    </source>
</evidence>
<keyword evidence="1" id="KW-0479">Metal-binding</keyword>
<dbReference type="SUPFAM" id="SSF51197">
    <property type="entry name" value="Clavaminate synthase-like"/>
    <property type="match status" value="1"/>
</dbReference>
<evidence type="ECO:0008006" key="8">
    <source>
        <dbReference type="Google" id="ProtNLM"/>
    </source>
</evidence>
<sequence>MSSVKWLVESGCLKKVPSKYAYEKNPEDRISEDEETIPTIDYSLLTHGTPIQRFKVIQDLGNACQEWGFFMVINHGVPKKLRDEMINSTETFFNLTEEEKQEYRGNELLDPIKCGTSFNVRVDKSLMWRDYLKILVHPHFVSPHKPAGFSEVLQEYCKRSREVAMNCLKAFRKARIGRKLHNEENGSGSGISDVCCKSLPTMPTARNRNGAAPHSDYGLLTLLIQNHLGGLQVMHKGKWVPINPLPDSIIINIGDHMEILTNGKYKSVCIEPGKWHGTRISIGTAHGPPLETIVSPAPELANLPPPAYRGIKFREYVELQQSSQLMGKSCLDRIRI</sequence>
<gene>
    <name evidence="6" type="ORF">GH714_026221</name>
</gene>
<feature type="domain" description="Isopenicillin N synthase-like Fe(2+) 2OG dioxygenase" evidence="4">
    <location>
        <begin position="199"/>
        <end position="268"/>
    </location>
</feature>
<dbReference type="EMBL" id="JAAGAX010000015">
    <property type="protein sequence ID" value="KAF2291616.1"/>
    <property type="molecule type" value="Genomic_DNA"/>
</dbReference>
<dbReference type="InterPro" id="IPR026992">
    <property type="entry name" value="DIOX_N"/>
</dbReference>
<proteinExistence type="predicted"/>
<keyword evidence="2" id="KW-0847">Vitamin C</keyword>